<dbReference type="Proteomes" id="UP000193061">
    <property type="component" value="Unassembled WGS sequence"/>
</dbReference>
<dbReference type="InterPro" id="IPR011008">
    <property type="entry name" value="Dimeric_a/b-barrel"/>
</dbReference>
<dbReference type="SUPFAM" id="SSF54909">
    <property type="entry name" value="Dimeric alpha+beta barrel"/>
    <property type="match status" value="1"/>
</dbReference>
<protein>
    <submittedName>
        <fullName evidence="2">Antibiotic biosynthesis monooxygenase</fullName>
    </submittedName>
</protein>
<evidence type="ECO:0000259" key="1">
    <source>
        <dbReference type="PROSITE" id="PS51725"/>
    </source>
</evidence>
<feature type="domain" description="ABM" evidence="1">
    <location>
        <begin position="24"/>
        <end position="114"/>
    </location>
</feature>
<accession>A0A1X6YJS0</accession>
<dbReference type="AlphaFoldDB" id="A0A1X6YJS0"/>
<dbReference type="OrthoDB" id="1494517at2"/>
<dbReference type="PROSITE" id="PS51725">
    <property type="entry name" value="ABM"/>
    <property type="match status" value="1"/>
</dbReference>
<proteinExistence type="predicted"/>
<name>A0A1X6YJS0_9RHOB</name>
<evidence type="ECO:0000313" key="2">
    <source>
        <dbReference type="EMBL" id="SLN23498.1"/>
    </source>
</evidence>
<evidence type="ECO:0000313" key="3">
    <source>
        <dbReference type="Proteomes" id="UP000193061"/>
    </source>
</evidence>
<keyword evidence="2" id="KW-0503">Monooxygenase</keyword>
<dbReference type="GO" id="GO:0004497">
    <property type="term" value="F:monooxygenase activity"/>
    <property type="evidence" value="ECO:0007669"/>
    <property type="project" value="UniProtKB-KW"/>
</dbReference>
<keyword evidence="3" id="KW-1185">Reference proteome</keyword>
<organism evidence="2 3">
    <name type="scientific">Roseovarius albus</name>
    <dbReference type="NCBI Taxonomy" id="1247867"/>
    <lineage>
        <taxon>Bacteria</taxon>
        <taxon>Pseudomonadati</taxon>
        <taxon>Pseudomonadota</taxon>
        <taxon>Alphaproteobacteria</taxon>
        <taxon>Rhodobacterales</taxon>
        <taxon>Roseobacteraceae</taxon>
        <taxon>Roseovarius</taxon>
    </lineage>
</organism>
<dbReference type="Gene3D" id="3.30.70.100">
    <property type="match status" value="1"/>
</dbReference>
<dbReference type="EMBL" id="FWFX01000002">
    <property type="protein sequence ID" value="SLN23498.1"/>
    <property type="molecule type" value="Genomic_DNA"/>
</dbReference>
<keyword evidence="2" id="KW-0560">Oxidoreductase</keyword>
<sequence length="122" mass="13518">MVNFKPLDPEFPIEQQLGVDTGPVVLVNLFTIDPADHDALIAAWKDDALWMKKQPGYISTQMHKAVGDSGMYLNYAIWDSVADFRVAFSNPEFKEALSHYPSSAVTAPHLFEKIAVSDCCTA</sequence>
<dbReference type="Pfam" id="PF03992">
    <property type="entry name" value="ABM"/>
    <property type="match status" value="1"/>
</dbReference>
<dbReference type="InterPro" id="IPR007138">
    <property type="entry name" value="ABM_dom"/>
</dbReference>
<dbReference type="RefSeq" id="WP_085804467.1">
    <property type="nucleotide sequence ID" value="NZ_FWFX01000002.1"/>
</dbReference>
<reference evidence="2 3" key="1">
    <citation type="submission" date="2017-03" db="EMBL/GenBank/DDBJ databases">
        <authorList>
            <person name="Afonso C.L."/>
            <person name="Miller P.J."/>
            <person name="Scott M.A."/>
            <person name="Spackman E."/>
            <person name="Goraichik I."/>
            <person name="Dimitrov K.M."/>
            <person name="Suarez D.L."/>
            <person name="Swayne D.E."/>
        </authorList>
    </citation>
    <scope>NUCLEOTIDE SEQUENCE [LARGE SCALE GENOMIC DNA]</scope>
    <source>
        <strain evidence="2 3">CECT 7450</strain>
    </source>
</reference>
<gene>
    <name evidence="2" type="ORF">ROA7450_00934</name>
</gene>